<dbReference type="InterPro" id="IPR036291">
    <property type="entry name" value="NAD(P)-bd_dom_sf"/>
</dbReference>
<dbReference type="Proteomes" id="UP000313359">
    <property type="component" value="Unassembled WGS sequence"/>
</dbReference>
<dbReference type="GO" id="GO:0016616">
    <property type="term" value="F:oxidoreductase activity, acting on the CH-OH group of donors, NAD or NADP as acceptor"/>
    <property type="evidence" value="ECO:0007669"/>
    <property type="project" value="TreeGrafter"/>
</dbReference>
<dbReference type="AlphaFoldDB" id="A0A5C2SPL1"/>
<comment type="similarity">
    <text evidence="2">Belongs to the NAD(P)-dependent epimerase/dehydratase family. Dihydroflavonol-4-reductase subfamily.</text>
</comment>
<dbReference type="EMBL" id="ML122252">
    <property type="protein sequence ID" value="RPD65278.1"/>
    <property type="molecule type" value="Genomic_DNA"/>
</dbReference>
<gene>
    <name evidence="4" type="ORF">L227DRAFT_493701</name>
</gene>
<evidence type="ECO:0000259" key="3">
    <source>
        <dbReference type="Pfam" id="PF01370"/>
    </source>
</evidence>
<sequence>MPAITSGKALVTGANGFVAVWVVQDLLEHGFAVRGTVRSESKATYLHDRFKAYGDKFEVVIVPDMAVEGAFDEAVEGIDAILHIASPVTADVDDPDDLILPAVNGTESVLQSALKHRATVKRVLYMSSCAAVYNPPPPGHASFTRVLDETVWNEYSPALVREKGRDAPGLEKYRASKTLAERAAWELYETEQAKGNLGWDLVTLLAPLVFGPIIHEAPTLERFGGTPRMWYNNVVKGALQGEALTKYGYVAEWVDVRDLARAHVLGLTSPEVGGQRFIIRGGPYLWQQFVDVARRYAEQIPAGDPSYKPENAVYMSRYTSEKSKKVLGLEYRTLEEMTKDIIEDLRSRGWL</sequence>
<evidence type="ECO:0000256" key="1">
    <source>
        <dbReference type="ARBA" id="ARBA00023002"/>
    </source>
</evidence>
<keyword evidence="5" id="KW-1185">Reference proteome</keyword>
<dbReference type="InterPro" id="IPR001509">
    <property type="entry name" value="Epimerase_deHydtase"/>
</dbReference>
<accession>A0A5C2SPL1</accession>
<proteinExistence type="inferred from homology"/>
<protein>
    <submittedName>
        <fullName evidence="4">NAD(P)-binding protein</fullName>
    </submittedName>
</protein>
<dbReference type="OrthoDB" id="2735536at2759"/>
<dbReference type="Gene3D" id="3.40.50.720">
    <property type="entry name" value="NAD(P)-binding Rossmann-like Domain"/>
    <property type="match status" value="1"/>
</dbReference>
<feature type="domain" description="NAD-dependent epimerase/dehydratase" evidence="3">
    <location>
        <begin position="9"/>
        <end position="274"/>
    </location>
</feature>
<dbReference type="SUPFAM" id="SSF51735">
    <property type="entry name" value="NAD(P)-binding Rossmann-fold domains"/>
    <property type="match status" value="1"/>
</dbReference>
<evidence type="ECO:0000313" key="4">
    <source>
        <dbReference type="EMBL" id="RPD65278.1"/>
    </source>
</evidence>
<reference evidence="4" key="1">
    <citation type="journal article" date="2018" name="Genome Biol. Evol.">
        <title>Genomics and development of Lentinus tigrinus, a white-rot wood-decaying mushroom with dimorphic fruiting bodies.</title>
        <authorList>
            <person name="Wu B."/>
            <person name="Xu Z."/>
            <person name="Knudson A."/>
            <person name="Carlson A."/>
            <person name="Chen N."/>
            <person name="Kovaka S."/>
            <person name="LaButti K."/>
            <person name="Lipzen A."/>
            <person name="Pennachio C."/>
            <person name="Riley R."/>
            <person name="Schakwitz W."/>
            <person name="Umezawa K."/>
            <person name="Ohm R.A."/>
            <person name="Grigoriev I.V."/>
            <person name="Nagy L.G."/>
            <person name="Gibbons J."/>
            <person name="Hibbett D."/>
        </authorList>
    </citation>
    <scope>NUCLEOTIDE SEQUENCE [LARGE SCALE GENOMIC DNA]</scope>
    <source>
        <strain evidence="4">ALCF2SS1-6</strain>
    </source>
</reference>
<keyword evidence="1" id="KW-0560">Oxidoreductase</keyword>
<dbReference type="STRING" id="1328759.A0A5C2SPL1"/>
<name>A0A5C2SPL1_9APHY</name>
<dbReference type="InterPro" id="IPR050425">
    <property type="entry name" value="NAD(P)_dehydrat-like"/>
</dbReference>
<dbReference type="Pfam" id="PF01370">
    <property type="entry name" value="Epimerase"/>
    <property type="match status" value="1"/>
</dbReference>
<dbReference type="PANTHER" id="PTHR10366">
    <property type="entry name" value="NAD DEPENDENT EPIMERASE/DEHYDRATASE"/>
    <property type="match status" value="1"/>
</dbReference>
<dbReference type="PANTHER" id="PTHR10366:SF564">
    <property type="entry name" value="STEROL-4-ALPHA-CARBOXYLATE 3-DEHYDROGENASE, DECARBOXYLATING"/>
    <property type="match status" value="1"/>
</dbReference>
<evidence type="ECO:0000256" key="2">
    <source>
        <dbReference type="ARBA" id="ARBA00023445"/>
    </source>
</evidence>
<evidence type="ECO:0000313" key="5">
    <source>
        <dbReference type="Proteomes" id="UP000313359"/>
    </source>
</evidence>
<organism evidence="4 5">
    <name type="scientific">Lentinus tigrinus ALCF2SS1-6</name>
    <dbReference type="NCBI Taxonomy" id="1328759"/>
    <lineage>
        <taxon>Eukaryota</taxon>
        <taxon>Fungi</taxon>
        <taxon>Dikarya</taxon>
        <taxon>Basidiomycota</taxon>
        <taxon>Agaricomycotina</taxon>
        <taxon>Agaricomycetes</taxon>
        <taxon>Polyporales</taxon>
        <taxon>Polyporaceae</taxon>
        <taxon>Lentinus</taxon>
    </lineage>
</organism>